<dbReference type="PANTHER" id="PTHR43005:SF1">
    <property type="entry name" value="SPERMIDINE_PUTRESCINE TRANSPORT SYSTEM PERMEASE PROTEIN"/>
    <property type="match status" value="1"/>
</dbReference>
<feature type="transmembrane region" description="Helical" evidence="7">
    <location>
        <begin position="278"/>
        <end position="300"/>
    </location>
</feature>
<evidence type="ECO:0000313" key="11">
    <source>
        <dbReference type="Proteomes" id="UP001230951"/>
    </source>
</evidence>
<evidence type="ECO:0000313" key="12">
    <source>
        <dbReference type="Proteomes" id="UP001242995"/>
    </source>
</evidence>
<protein>
    <submittedName>
        <fullName evidence="9">Multiple sugar transport system permease protein</fullName>
    </submittedName>
</protein>
<evidence type="ECO:0000256" key="4">
    <source>
        <dbReference type="ARBA" id="ARBA00022692"/>
    </source>
</evidence>
<dbReference type="InterPro" id="IPR000515">
    <property type="entry name" value="MetI-like"/>
</dbReference>
<proteinExistence type="inferred from homology"/>
<evidence type="ECO:0000259" key="8">
    <source>
        <dbReference type="PROSITE" id="PS50928"/>
    </source>
</evidence>
<dbReference type="Proteomes" id="UP001230951">
    <property type="component" value="Unassembled WGS sequence"/>
</dbReference>
<keyword evidence="5 7" id="KW-1133">Transmembrane helix</keyword>
<feature type="transmembrane region" description="Helical" evidence="7">
    <location>
        <begin position="235"/>
        <end position="258"/>
    </location>
</feature>
<organism evidence="9 12">
    <name type="scientific">Arthrobacter bambusae</name>
    <dbReference type="NCBI Taxonomy" id="1338426"/>
    <lineage>
        <taxon>Bacteria</taxon>
        <taxon>Bacillati</taxon>
        <taxon>Actinomycetota</taxon>
        <taxon>Actinomycetes</taxon>
        <taxon>Micrococcales</taxon>
        <taxon>Micrococcaceae</taxon>
        <taxon>Arthrobacter</taxon>
    </lineage>
</organism>
<dbReference type="AlphaFoldDB" id="A0AAW8DDE9"/>
<evidence type="ECO:0000256" key="5">
    <source>
        <dbReference type="ARBA" id="ARBA00022989"/>
    </source>
</evidence>
<keyword evidence="4 7" id="KW-0812">Transmembrane</keyword>
<dbReference type="EMBL" id="JAUSTF010000001">
    <property type="protein sequence ID" value="MDQ0179410.1"/>
    <property type="molecule type" value="Genomic_DNA"/>
</dbReference>
<dbReference type="CDD" id="cd06261">
    <property type="entry name" value="TM_PBP2"/>
    <property type="match status" value="1"/>
</dbReference>
<dbReference type="GO" id="GO:0055085">
    <property type="term" value="P:transmembrane transport"/>
    <property type="evidence" value="ECO:0007669"/>
    <property type="project" value="InterPro"/>
</dbReference>
<evidence type="ECO:0000313" key="10">
    <source>
        <dbReference type="EMBL" id="MDQ0179410.1"/>
    </source>
</evidence>
<evidence type="ECO:0000256" key="7">
    <source>
        <dbReference type="RuleBase" id="RU363032"/>
    </source>
</evidence>
<dbReference type="GO" id="GO:0005886">
    <property type="term" value="C:plasma membrane"/>
    <property type="evidence" value="ECO:0007669"/>
    <property type="project" value="UniProtKB-SubCell"/>
</dbReference>
<feature type="transmembrane region" description="Helical" evidence="7">
    <location>
        <begin position="124"/>
        <end position="148"/>
    </location>
</feature>
<accession>A0AAW8DDE9</accession>
<evidence type="ECO:0000256" key="3">
    <source>
        <dbReference type="ARBA" id="ARBA00022475"/>
    </source>
</evidence>
<evidence type="ECO:0000256" key="2">
    <source>
        <dbReference type="ARBA" id="ARBA00022448"/>
    </source>
</evidence>
<dbReference type="EMBL" id="JAUSRG010000002">
    <property type="protein sequence ID" value="MDP9903936.1"/>
    <property type="molecule type" value="Genomic_DNA"/>
</dbReference>
<keyword evidence="6 7" id="KW-0472">Membrane</keyword>
<dbReference type="Pfam" id="PF00528">
    <property type="entry name" value="BPD_transp_1"/>
    <property type="match status" value="1"/>
</dbReference>
<keyword evidence="9" id="KW-0762">Sugar transport</keyword>
<dbReference type="Gene3D" id="1.10.3720.10">
    <property type="entry name" value="MetI-like"/>
    <property type="match status" value="1"/>
</dbReference>
<feature type="transmembrane region" description="Helical" evidence="7">
    <location>
        <begin position="168"/>
        <end position="193"/>
    </location>
</feature>
<comment type="caution">
    <text evidence="9">The sequence shown here is derived from an EMBL/GenBank/DDBJ whole genome shotgun (WGS) entry which is preliminary data.</text>
</comment>
<evidence type="ECO:0000256" key="6">
    <source>
        <dbReference type="ARBA" id="ARBA00023136"/>
    </source>
</evidence>
<gene>
    <name evidence="9" type="ORF">J2S90_000882</name>
    <name evidence="10" type="ORF">J2S93_000817</name>
</gene>
<feature type="transmembrane region" description="Helical" evidence="7">
    <location>
        <begin position="28"/>
        <end position="51"/>
    </location>
</feature>
<dbReference type="Proteomes" id="UP001242995">
    <property type="component" value="Unassembled WGS sequence"/>
</dbReference>
<dbReference type="InterPro" id="IPR035906">
    <property type="entry name" value="MetI-like_sf"/>
</dbReference>
<reference evidence="9 11" key="1">
    <citation type="submission" date="2023-07" db="EMBL/GenBank/DDBJ databases">
        <title>Sorghum-associated microbial communities from plants grown in Nebraska, USA.</title>
        <authorList>
            <person name="Schachtman D."/>
        </authorList>
    </citation>
    <scope>NUCLEOTIDE SEQUENCE</scope>
    <source>
        <strain evidence="9">DS1006</strain>
        <strain evidence="10 11">DS1016</strain>
    </source>
</reference>
<feature type="transmembrane region" description="Helical" evidence="7">
    <location>
        <begin position="88"/>
        <end position="112"/>
    </location>
</feature>
<comment type="subcellular location">
    <subcellularLocation>
        <location evidence="1 7">Cell membrane</location>
        <topology evidence="1 7">Multi-pass membrane protein</topology>
    </subcellularLocation>
</comment>
<sequence length="308" mass="33053">MAVPDSLNRGSLRRRSPVRKALRRRLRLLPVLPSILLLALFMVAPVAWSFYASFTNAALSGKAALNPQWVGLDNYARMLTDSVFPLSAWLTVIFVAVSAILGQNALGLVIALLMTRSGGATASLVGTVVVAAWILPEIVAAFAAYAYFSQDGTLNQLLAMFGVQGTNWLYAFPMAAIILANVWRGTAFSMLVYRAALSQVPRDISEAALMDGARGWQRLAFITLPIIRGSIATNLMLITLQTLAVFTLIWVMTAGGPSNASTTLPVLAYQEAFKLGDIGYGTAIASVLILIGMVFGAVYVRLIRGAKP</sequence>
<keyword evidence="2 7" id="KW-0813">Transport</keyword>
<dbReference type="PROSITE" id="PS50928">
    <property type="entry name" value="ABC_TM1"/>
    <property type="match status" value="1"/>
</dbReference>
<dbReference type="SUPFAM" id="SSF161098">
    <property type="entry name" value="MetI-like"/>
    <property type="match status" value="1"/>
</dbReference>
<dbReference type="PANTHER" id="PTHR43005">
    <property type="entry name" value="BLR7065 PROTEIN"/>
    <property type="match status" value="1"/>
</dbReference>
<comment type="similarity">
    <text evidence="7">Belongs to the binding-protein-dependent transport system permease family.</text>
</comment>
<keyword evidence="3" id="KW-1003">Cell membrane</keyword>
<keyword evidence="11" id="KW-1185">Reference proteome</keyword>
<evidence type="ECO:0000256" key="1">
    <source>
        <dbReference type="ARBA" id="ARBA00004651"/>
    </source>
</evidence>
<feature type="domain" description="ABC transmembrane type-1" evidence="8">
    <location>
        <begin position="89"/>
        <end position="299"/>
    </location>
</feature>
<evidence type="ECO:0000313" key="9">
    <source>
        <dbReference type="EMBL" id="MDP9903936.1"/>
    </source>
</evidence>
<name>A0AAW8DDE9_9MICC</name>